<evidence type="ECO:0000256" key="3">
    <source>
        <dbReference type="ARBA" id="ARBA00022448"/>
    </source>
</evidence>
<keyword evidence="9" id="KW-1185">Reference proteome</keyword>
<name>A0ABT1KTJ6_9ACTN</name>
<feature type="compositionally biased region" description="Low complexity" evidence="5">
    <location>
        <begin position="29"/>
        <end position="45"/>
    </location>
</feature>
<protein>
    <submittedName>
        <fullName evidence="8">ABC transporter substrate-binding protein</fullName>
    </submittedName>
</protein>
<evidence type="ECO:0000259" key="7">
    <source>
        <dbReference type="PROSITE" id="PS50983"/>
    </source>
</evidence>
<feature type="signal peptide" evidence="6">
    <location>
        <begin position="1"/>
        <end position="32"/>
    </location>
</feature>
<feature type="domain" description="Fe/B12 periplasmic-binding" evidence="7">
    <location>
        <begin position="70"/>
        <end position="346"/>
    </location>
</feature>
<dbReference type="Proteomes" id="UP001204524">
    <property type="component" value="Unassembled WGS sequence"/>
</dbReference>
<dbReference type="InterPro" id="IPR002491">
    <property type="entry name" value="ABC_transptr_periplasmic_BD"/>
</dbReference>
<comment type="similarity">
    <text evidence="2">Belongs to the bacterial solute-binding protein 8 family.</text>
</comment>
<feature type="region of interest" description="Disordered" evidence="5">
    <location>
        <begin position="29"/>
        <end position="48"/>
    </location>
</feature>
<dbReference type="Gene3D" id="3.40.50.1980">
    <property type="entry name" value="Nitrogenase molybdenum iron protein domain"/>
    <property type="match status" value="2"/>
</dbReference>
<reference evidence="8 9" key="1">
    <citation type="submission" date="2022-06" db="EMBL/GenBank/DDBJ databases">
        <authorList>
            <person name="So Y."/>
        </authorList>
    </citation>
    <scope>NUCLEOTIDE SEQUENCE [LARGE SCALE GENOMIC DNA]</scope>
    <source>
        <strain evidence="8 9">STR3</strain>
    </source>
</reference>
<comment type="subcellular location">
    <subcellularLocation>
        <location evidence="1">Cell envelope</location>
    </subcellularLocation>
</comment>
<dbReference type="PANTHER" id="PTHR30532">
    <property type="entry name" value="IRON III DICITRATE-BINDING PERIPLASMIC PROTEIN"/>
    <property type="match status" value="1"/>
</dbReference>
<gene>
    <name evidence="8" type="ORF">NCI01_02785</name>
</gene>
<evidence type="ECO:0000313" key="8">
    <source>
        <dbReference type="EMBL" id="MCP3420714.1"/>
    </source>
</evidence>
<accession>A0ABT1KTJ6</accession>
<evidence type="ECO:0000256" key="2">
    <source>
        <dbReference type="ARBA" id="ARBA00008814"/>
    </source>
</evidence>
<dbReference type="RefSeq" id="WP_254179939.1">
    <property type="nucleotide sequence ID" value="NZ_JANARS010000001.1"/>
</dbReference>
<comment type="caution">
    <text evidence="8">The sequence shown here is derived from an EMBL/GenBank/DDBJ whole genome shotgun (WGS) entry which is preliminary data.</text>
</comment>
<dbReference type="EMBL" id="JANARS010000001">
    <property type="protein sequence ID" value="MCP3420714.1"/>
    <property type="molecule type" value="Genomic_DNA"/>
</dbReference>
<keyword evidence="4 6" id="KW-0732">Signal</keyword>
<dbReference type="PROSITE" id="PS51257">
    <property type="entry name" value="PROKAR_LIPOPROTEIN"/>
    <property type="match status" value="1"/>
</dbReference>
<feature type="chain" id="PRO_5045249858" evidence="6">
    <location>
        <begin position="33"/>
        <end position="348"/>
    </location>
</feature>
<evidence type="ECO:0000256" key="4">
    <source>
        <dbReference type="ARBA" id="ARBA00022729"/>
    </source>
</evidence>
<dbReference type="Pfam" id="PF01497">
    <property type="entry name" value="Peripla_BP_2"/>
    <property type="match status" value="1"/>
</dbReference>
<dbReference type="PANTHER" id="PTHR30532:SF24">
    <property type="entry name" value="FERRIC ENTEROBACTIN-BINDING PERIPLASMIC PROTEIN FEPB"/>
    <property type="match status" value="1"/>
</dbReference>
<sequence>MKLSLAAPLKIQAAAATVLVAALAGCSTGSTSGTEAAAEPTSTTSVDPDAFPVTIEHALGETTIDSEPTRVATLGWTDHDHAVALGVVPVGATKITWGGNEGGSTDWFDEAVEEAGAEAPVRYDDSDGAPIDEVAELAPDLILATNSGITDAEYAKLSKIAPVVAYPEAPWTTDWRTSLEMVGQALGRTALAEEVASDTEAAIDEAAAANPELEGAELIYGYLAATDLSTVGMYAPEDPRVSILRDFGMVDAPAVADAIKPGEFYGTVSAEQSADLDSDVFITWVDSPDNVETIEDDKLLGQIPAIADGHWYAETDKQAAMASTNPTPLSIPVIVRDFLPHVVEALEG</sequence>
<evidence type="ECO:0000313" key="9">
    <source>
        <dbReference type="Proteomes" id="UP001204524"/>
    </source>
</evidence>
<proteinExistence type="inferred from homology"/>
<evidence type="ECO:0000256" key="1">
    <source>
        <dbReference type="ARBA" id="ARBA00004196"/>
    </source>
</evidence>
<keyword evidence="3" id="KW-0813">Transport</keyword>
<evidence type="ECO:0000256" key="5">
    <source>
        <dbReference type="SAM" id="MobiDB-lite"/>
    </source>
</evidence>
<evidence type="ECO:0000256" key="6">
    <source>
        <dbReference type="SAM" id="SignalP"/>
    </source>
</evidence>
<dbReference type="PROSITE" id="PS50983">
    <property type="entry name" value="FE_B12_PBP"/>
    <property type="match status" value="1"/>
</dbReference>
<dbReference type="SUPFAM" id="SSF53807">
    <property type="entry name" value="Helical backbone' metal receptor"/>
    <property type="match status" value="1"/>
</dbReference>
<dbReference type="InterPro" id="IPR051313">
    <property type="entry name" value="Bact_iron-sidero_bind"/>
</dbReference>
<organism evidence="8 9">
    <name type="scientific">Nocardioides pinisoli</name>
    <dbReference type="NCBI Taxonomy" id="2950279"/>
    <lineage>
        <taxon>Bacteria</taxon>
        <taxon>Bacillati</taxon>
        <taxon>Actinomycetota</taxon>
        <taxon>Actinomycetes</taxon>
        <taxon>Propionibacteriales</taxon>
        <taxon>Nocardioidaceae</taxon>
        <taxon>Nocardioides</taxon>
    </lineage>
</organism>